<keyword evidence="3" id="KW-1185">Reference proteome</keyword>
<evidence type="ECO:0000313" key="2">
    <source>
        <dbReference type="EMBL" id="MBZ2195765.1"/>
    </source>
</evidence>
<dbReference type="RefSeq" id="WP_223404009.1">
    <property type="nucleotide sequence ID" value="NZ_JAGSHT010000006.1"/>
</dbReference>
<comment type="caution">
    <text evidence="2">The sequence shown here is derived from an EMBL/GenBank/DDBJ whole genome shotgun (WGS) entry which is preliminary data.</text>
</comment>
<sequence>MTTSPQDRTTDGRPLLALIPGAGSDPGYWEPLQTALEAVGLDSVAVDLPCADDSADLGAYADAVLAVTAEHPGDVVLVAHSFGGFTAPLAAERLASARMVLLSAMVPRPGETPGDWWEATGQAAARRDADLAANREPDDSLESLFYNGLTPGQIEQASSWDRPQSATPFASPWPLPAWPELPTSVLAFADDRLFPPAFQRRIAADRLGLGLGLVPGGHMGMVSHPAPLAATLAHIVGEGSDTAS</sequence>
<dbReference type="PANTHER" id="PTHR37017:SF11">
    <property type="entry name" value="ESTERASE_LIPASE_THIOESTERASE DOMAIN-CONTAINING PROTEIN"/>
    <property type="match status" value="1"/>
</dbReference>
<dbReference type="SUPFAM" id="SSF53474">
    <property type="entry name" value="alpha/beta-Hydrolases"/>
    <property type="match status" value="1"/>
</dbReference>
<gene>
    <name evidence="2" type="ORF">KCQ71_06355</name>
</gene>
<evidence type="ECO:0000259" key="1">
    <source>
        <dbReference type="Pfam" id="PF12697"/>
    </source>
</evidence>
<evidence type="ECO:0000313" key="3">
    <source>
        <dbReference type="Proteomes" id="UP000826651"/>
    </source>
</evidence>
<feature type="domain" description="AB hydrolase-1" evidence="1">
    <location>
        <begin position="18"/>
        <end position="230"/>
    </location>
</feature>
<name>A0ABS7S5Z6_9MICO</name>
<dbReference type="InterPro" id="IPR029058">
    <property type="entry name" value="AB_hydrolase_fold"/>
</dbReference>
<accession>A0ABS7S5Z6</accession>
<dbReference type="PANTHER" id="PTHR37017">
    <property type="entry name" value="AB HYDROLASE-1 DOMAIN-CONTAINING PROTEIN-RELATED"/>
    <property type="match status" value="1"/>
</dbReference>
<organism evidence="2 3">
    <name type="scientific">Occultella gossypii</name>
    <dbReference type="NCBI Taxonomy" id="2800820"/>
    <lineage>
        <taxon>Bacteria</taxon>
        <taxon>Bacillati</taxon>
        <taxon>Actinomycetota</taxon>
        <taxon>Actinomycetes</taxon>
        <taxon>Micrococcales</taxon>
        <taxon>Ruaniaceae</taxon>
        <taxon>Occultella</taxon>
    </lineage>
</organism>
<dbReference type="InterPro" id="IPR000073">
    <property type="entry name" value="AB_hydrolase_1"/>
</dbReference>
<proteinExistence type="predicted"/>
<dbReference type="EMBL" id="JAGSHT010000006">
    <property type="protein sequence ID" value="MBZ2195765.1"/>
    <property type="molecule type" value="Genomic_DNA"/>
</dbReference>
<dbReference type="Proteomes" id="UP000826651">
    <property type="component" value="Unassembled WGS sequence"/>
</dbReference>
<keyword evidence="2" id="KW-0378">Hydrolase</keyword>
<dbReference type="InterPro" id="IPR052897">
    <property type="entry name" value="Sec-Metab_Biosynth_Hydrolase"/>
</dbReference>
<dbReference type="Pfam" id="PF12697">
    <property type="entry name" value="Abhydrolase_6"/>
    <property type="match status" value="1"/>
</dbReference>
<dbReference type="GO" id="GO:0016787">
    <property type="term" value="F:hydrolase activity"/>
    <property type="evidence" value="ECO:0007669"/>
    <property type="project" value="UniProtKB-KW"/>
</dbReference>
<dbReference type="Gene3D" id="3.40.50.1820">
    <property type="entry name" value="alpha/beta hydrolase"/>
    <property type="match status" value="1"/>
</dbReference>
<reference evidence="2 3" key="1">
    <citation type="submission" date="2021-04" db="EMBL/GenBank/DDBJ databases">
        <title>Ruania sp. nov., isolated from sandy soil of mangrove forest.</title>
        <authorList>
            <person name="Ge X."/>
            <person name="Huang R."/>
            <person name="Liu W."/>
        </authorList>
    </citation>
    <scope>NUCLEOTIDE SEQUENCE [LARGE SCALE GENOMIC DNA]</scope>
    <source>
        <strain evidence="2 3">N2-46</strain>
    </source>
</reference>
<protein>
    <submittedName>
        <fullName evidence="2">Alpha/beta hydrolase</fullName>
    </submittedName>
</protein>